<feature type="non-terminal residue" evidence="1">
    <location>
        <position position="218"/>
    </location>
</feature>
<organism evidence="1">
    <name type="scientific">marine sediment metagenome</name>
    <dbReference type="NCBI Taxonomy" id="412755"/>
    <lineage>
        <taxon>unclassified sequences</taxon>
        <taxon>metagenomes</taxon>
        <taxon>ecological metagenomes</taxon>
    </lineage>
</organism>
<dbReference type="EMBL" id="BARV01002748">
    <property type="protein sequence ID" value="GAH95688.1"/>
    <property type="molecule type" value="Genomic_DNA"/>
</dbReference>
<gene>
    <name evidence="1" type="ORF">S06H3_06927</name>
</gene>
<name>X1LNH2_9ZZZZ</name>
<accession>X1LNH2</accession>
<protein>
    <submittedName>
        <fullName evidence="1">Uncharacterized protein</fullName>
    </submittedName>
</protein>
<comment type="caution">
    <text evidence="1">The sequence shown here is derived from an EMBL/GenBank/DDBJ whole genome shotgun (WGS) entry which is preliminary data.</text>
</comment>
<evidence type="ECO:0000313" key="1">
    <source>
        <dbReference type="EMBL" id="GAH95688.1"/>
    </source>
</evidence>
<dbReference type="Pfam" id="PF03864">
    <property type="entry name" value="Phage_cap_E"/>
    <property type="match status" value="1"/>
</dbReference>
<dbReference type="InterPro" id="IPR005564">
    <property type="entry name" value="Major_capsid_GpE"/>
</dbReference>
<sequence>MINFLSEITEKSMGTYLDKRKWMLRYYPDYFPLKSTPFLTYEVLVGIMGISAADLVSFNSSAPEKTRRVLDRLSGSLPAIRVKRTMDENAINQYLVAKNTIKNDADMVALLDMVFGDLDFVVESVQQRCEWLALKALSQTTISLNQTNSAGVITEEAINFGLPTANQEVCADADHYWTVTTKTTNTPITDITTIVLEALKKGVVIKHILMNATKFIDF</sequence>
<dbReference type="AlphaFoldDB" id="X1LNH2"/>
<proteinExistence type="predicted"/>
<reference evidence="1" key="1">
    <citation type="journal article" date="2014" name="Front. Microbiol.">
        <title>High frequency of phylogenetically diverse reductive dehalogenase-homologous genes in deep subseafloor sedimentary metagenomes.</title>
        <authorList>
            <person name="Kawai M."/>
            <person name="Futagami T."/>
            <person name="Toyoda A."/>
            <person name="Takaki Y."/>
            <person name="Nishi S."/>
            <person name="Hori S."/>
            <person name="Arai W."/>
            <person name="Tsubouchi T."/>
            <person name="Morono Y."/>
            <person name="Uchiyama I."/>
            <person name="Ito T."/>
            <person name="Fujiyama A."/>
            <person name="Inagaki F."/>
            <person name="Takami H."/>
        </authorList>
    </citation>
    <scope>NUCLEOTIDE SEQUENCE</scope>
    <source>
        <strain evidence="1">Expedition CK06-06</strain>
    </source>
</reference>